<evidence type="ECO:0000256" key="4">
    <source>
        <dbReference type="ARBA" id="ARBA00022723"/>
    </source>
</evidence>
<evidence type="ECO:0000256" key="8">
    <source>
        <dbReference type="ARBA" id="ARBA00034120"/>
    </source>
</evidence>
<dbReference type="InterPro" id="IPR043502">
    <property type="entry name" value="DNA/RNA_pol_sf"/>
</dbReference>
<dbReference type="GO" id="GO:0003964">
    <property type="term" value="F:RNA-directed DNA polymerase activity"/>
    <property type="evidence" value="ECO:0007669"/>
    <property type="project" value="UniProtKB-KW"/>
</dbReference>
<dbReference type="GO" id="GO:0046872">
    <property type="term" value="F:metal ion binding"/>
    <property type="evidence" value="ECO:0007669"/>
    <property type="project" value="UniProtKB-KW"/>
</dbReference>
<evidence type="ECO:0000256" key="1">
    <source>
        <dbReference type="ARBA" id="ARBA00012493"/>
    </source>
</evidence>
<dbReference type="SUPFAM" id="SSF56672">
    <property type="entry name" value="DNA/RNA polymerases"/>
    <property type="match status" value="1"/>
</dbReference>
<dbReference type="PRINTS" id="PR00866">
    <property type="entry name" value="RNADNAPOLMS"/>
</dbReference>
<proteinExistence type="inferred from homology"/>
<keyword evidence="7" id="KW-0051">Antiviral defense</keyword>
<evidence type="ECO:0000256" key="5">
    <source>
        <dbReference type="ARBA" id="ARBA00022842"/>
    </source>
</evidence>
<evidence type="ECO:0000256" key="6">
    <source>
        <dbReference type="ARBA" id="ARBA00022918"/>
    </source>
</evidence>
<dbReference type="Proteomes" id="UP000256326">
    <property type="component" value="Unassembled WGS sequence"/>
</dbReference>
<protein>
    <recommendedName>
        <fullName evidence="1">RNA-directed DNA polymerase</fullName>
        <ecNumber evidence="1">2.7.7.49</ecNumber>
    </recommendedName>
</protein>
<keyword evidence="3" id="KW-0548">Nucleotidyltransferase</keyword>
<evidence type="ECO:0000256" key="7">
    <source>
        <dbReference type="ARBA" id="ARBA00023118"/>
    </source>
</evidence>
<dbReference type="RefSeq" id="WP_116035778.1">
    <property type="nucleotide sequence ID" value="NZ_JBHLVV010000041.1"/>
</dbReference>
<keyword evidence="4" id="KW-0479">Metal-binding</keyword>
<name>A0A3D9CVF5_9FLAO</name>
<dbReference type="InterPro" id="IPR000477">
    <property type="entry name" value="RT_dom"/>
</dbReference>
<accession>A0A3D9CVF5</accession>
<organism evidence="11 12">
    <name type="scientific">Epilithonimonas hispanica</name>
    <dbReference type="NCBI Taxonomy" id="358687"/>
    <lineage>
        <taxon>Bacteria</taxon>
        <taxon>Pseudomonadati</taxon>
        <taxon>Bacteroidota</taxon>
        <taxon>Flavobacteriia</taxon>
        <taxon>Flavobacteriales</taxon>
        <taxon>Weeksellaceae</taxon>
        <taxon>Chryseobacterium group</taxon>
        <taxon>Epilithonimonas</taxon>
    </lineage>
</organism>
<sequence length="345" mass="40212">MKFEQYKEAFEKKASIFGYSEDNIQLCLIYAELLFKNNVPVIYNTSHLSALVGYNKEYLKNATKHTPSFYRDFQIKKKNGTLRTISEPLPSLKEIHIWILENILANVKLSPFAKAYRKKIRIFENLKFHKNQPIVYTIDLKDFFCSINTDAVEAIFKSLGYSLLISNLLAKLCTKDNSLPQGAPTSPCLSNIFFKETDNLIANYCLEQKIKYTRYADDLSFSGEFNENVLLEFVKNSIEKIGLKINEDKIRLMRTGSRQTVTGIVVNEKPQVVFYKRNKLRQDLFYIKKFGLAGHMSHRKIEKTNYLEHLLGQINFVLQINPDDKEFQGYMTYLIELKKLSEIRD</sequence>
<dbReference type="EC" id="2.7.7.49" evidence="1"/>
<dbReference type="PANTHER" id="PTHR34047:SF7">
    <property type="entry name" value="RNA-DIRECTED DNA POLYMERASE"/>
    <property type="match status" value="1"/>
</dbReference>
<comment type="similarity">
    <text evidence="8">Belongs to the bacterial reverse transcriptase family.</text>
</comment>
<evidence type="ECO:0000259" key="10">
    <source>
        <dbReference type="PROSITE" id="PS50878"/>
    </source>
</evidence>
<feature type="domain" description="Reverse transcriptase" evidence="10">
    <location>
        <begin position="56"/>
        <end position="266"/>
    </location>
</feature>
<gene>
    <name evidence="11" type="ORF">DRF58_12100</name>
</gene>
<keyword evidence="2" id="KW-0808">Transferase</keyword>
<dbReference type="GO" id="GO:0051607">
    <property type="term" value="P:defense response to virus"/>
    <property type="evidence" value="ECO:0007669"/>
    <property type="project" value="UniProtKB-KW"/>
</dbReference>
<comment type="caution">
    <text evidence="11">The sequence shown here is derived from an EMBL/GenBank/DDBJ whole genome shotgun (WGS) entry which is preliminary data.</text>
</comment>
<keyword evidence="6 11" id="KW-0695">RNA-directed DNA polymerase</keyword>
<keyword evidence="12" id="KW-1185">Reference proteome</keyword>
<evidence type="ECO:0000256" key="9">
    <source>
        <dbReference type="ARBA" id="ARBA00048173"/>
    </source>
</evidence>
<reference evidence="11 12" key="1">
    <citation type="journal article" date="2006" name="Int. J. Syst. Evol. Microbiol.">
        <title>Chryseobacterium hispanicum sp. nov., isolated from the drinking water distribution system of Sevilla, Spain.</title>
        <authorList>
            <person name="Gallego V."/>
            <person name="Garcia M.T."/>
            <person name="Ventosa A."/>
        </authorList>
    </citation>
    <scope>NUCLEOTIDE SEQUENCE [LARGE SCALE GENOMIC DNA]</scope>
    <source>
        <strain evidence="11 12">KCTC 22104</strain>
    </source>
</reference>
<dbReference type="GO" id="GO:0003723">
    <property type="term" value="F:RNA binding"/>
    <property type="evidence" value="ECO:0007669"/>
    <property type="project" value="InterPro"/>
</dbReference>
<keyword evidence="5" id="KW-0460">Magnesium</keyword>
<evidence type="ECO:0000256" key="3">
    <source>
        <dbReference type="ARBA" id="ARBA00022695"/>
    </source>
</evidence>
<dbReference type="AlphaFoldDB" id="A0A3D9CVF5"/>
<dbReference type="InterPro" id="IPR051083">
    <property type="entry name" value="GrpII_Intron_Splice-Mob/Def"/>
</dbReference>
<dbReference type="CDD" id="cd03487">
    <property type="entry name" value="RT_Bac_retron_II"/>
    <property type="match status" value="1"/>
</dbReference>
<evidence type="ECO:0000313" key="12">
    <source>
        <dbReference type="Proteomes" id="UP000256326"/>
    </source>
</evidence>
<dbReference type="EMBL" id="QNUG01000026">
    <property type="protein sequence ID" value="REC69724.1"/>
    <property type="molecule type" value="Genomic_DNA"/>
</dbReference>
<dbReference type="InterPro" id="IPR000123">
    <property type="entry name" value="Reverse_transcriptase_msDNA"/>
</dbReference>
<evidence type="ECO:0000256" key="2">
    <source>
        <dbReference type="ARBA" id="ARBA00022679"/>
    </source>
</evidence>
<dbReference type="PANTHER" id="PTHR34047">
    <property type="entry name" value="NUCLEAR INTRON MATURASE 1, MITOCHONDRIAL-RELATED"/>
    <property type="match status" value="1"/>
</dbReference>
<comment type="catalytic activity">
    <reaction evidence="9">
        <text>DNA(n) + a 2'-deoxyribonucleoside 5'-triphosphate = DNA(n+1) + diphosphate</text>
        <dbReference type="Rhea" id="RHEA:22508"/>
        <dbReference type="Rhea" id="RHEA-COMP:17339"/>
        <dbReference type="Rhea" id="RHEA-COMP:17340"/>
        <dbReference type="ChEBI" id="CHEBI:33019"/>
        <dbReference type="ChEBI" id="CHEBI:61560"/>
        <dbReference type="ChEBI" id="CHEBI:173112"/>
        <dbReference type="EC" id="2.7.7.49"/>
    </reaction>
</comment>
<dbReference type="OrthoDB" id="9780724at2"/>
<evidence type="ECO:0000313" key="11">
    <source>
        <dbReference type="EMBL" id="REC69724.1"/>
    </source>
</evidence>
<dbReference type="PROSITE" id="PS50878">
    <property type="entry name" value="RT_POL"/>
    <property type="match status" value="1"/>
</dbReference>
<dbReference type="Pfam" id="PF00078">
    <property type="entry name" value="RVT_1"/>
    <property type="match status" value="1"/>
</dbReference>